<name>A0A9P9BVQ8_9PEZI</name>
<keyword evidence="3" id="KW-0732">Signal</keyword>
<evidence type="ECO:0000256" key="3">
    <source>
        <dbReference type="SAM" id="SignalP"/>
    </source>
</evidence>
<feature type="compositionally biased region" description="Low complexity" evidence="1">
    <location>
        <begin position="596"/>
        <end position="628"/>
    </location>
</feature>
<feature type="compositionally biased region" description="Low complexity" evidence="1">
    <location>
        <begin position="198"/>
        <end position="209"/>
    </location>
</feature>
<evidence type="ECO:0000256" key="1">
    <source>
        <dbReference type="SAM" id="MobiDB-lite"/>
    </source>
</evidence>
<feature type="region of interest" description="Disordered" evidence="1">
    <location>
        <begin position="354"/>
        <end position="416"/>
    </location>
</feature>
<feature type="compositionally biased region" description="Polar residues" evidence="1">
    <location>
        <begin position="210"/>
        <end position="236"/>
    </location>
</feature>
<dbReference type="AlphaFoldDB" id="A0A9P9BVQ8"/>
<gene>
    <name evidence="4" type="ORF">B0I36DRAFT_110615</name>
</gene>
<feature type="signal peptide" evidence="3">
    <location>
        <begin position="1"/>
        <end position="18"/>
    </location>
</feature>
<keyword evidence="2" id="KW-1133">Transmembrane helix</keyword>
<protein>
    <submittedName>
        <fullName evidence="4">Uncharacterized protein</fullName>
    </submittedName>
</protein>
<feature type="region of interest" description="Disordered" evidence="1">
    <location>
        <begin position="198"/>
        <end position="236"/>
    </location>
</feature>
<evidence type="ECO:0000256" key="2">
    <source>
        <dbReference type="SAM" id="Phobius"/>
    </source>
</evidence>
<reference evidence="4" key="1">
    <citation type="journal article" date="2021" name="Nat. Commun.">
        <title>Genetic determinants of endophytism in the Arabidopsis root mycobiome.</title>
        <authorList>
            <person name="Mesny F."/>
            <person name="Miyauchi S."/>
            <person name="Thiergart T."/>
            <person name="Pickel B."/>
            <person name="Atanasova L."/>
            <person name="Karlsson M."/>
            <person name="Huettel B."/>
            <person name="Barry K.W."/>
            <person name="Haridas S."/>
            <person name="Chen C."/>
            <person name="Bauer D."/>
            <person name="Andreopoulos W."/>
            <person name="Pangilinan J."/>
            <person name="LaButti K."/>
            <person name="Riley R."/>
            <person name="Lipzen A."/>
            <person name="Clum A."/>
            <person name="Drula E."/>
            <person name="Henrissat B."/>
            <person name="Kohler A."/>
            <person name="Grigoriev I.V."/>
            <person name="Martin F.M."/>
            <person name="Hacquard S."/>
        </authorList>
    </citation>
    <scope>NUCLEOTIDE SEQUENCE</scope>
    <source>
        <strain evidence="4">MPI-CAGE-CH-0230</strain>
    </source>
</reference>
<feature type="compositionally biased region" description="Polar residues" evidence="1">
    <location>
        <begin position="391"/>
        <end position="408"/>
    </location>
</feature>
<organism evidence="4 5">
    <name type="scientific">Microdochium trichocladiopsis</name>
    <dbReference type="NCBI Taxonomy" id="1682393"/>
    <lineage>
        <taxon>Eukaryota</taxon>
        <taxon>Fungi</taxon>
        <taxon>Dikarya</taxon>
        <taxon>Ascomycota</taxon>
        <taxon>Pezizomycotina</taxon>
        <taxon>Sordariomycetes</taxon>
        <taxon>Xylariomycetidae</taxon>
        <taxon>Xylariales</taxon>
        <taxon>Microdochiaceae</taxon>
        <taxon>Microdochium</taxon>
    </lineage>
</organism>
<evidence type="ECO:0000313" key="5">
    <source>
        <dbReference type="Proteomes" id="UP000756346"/>
    </source>
</evidence>
<feature type="transmembrane region" description="Helical" evidence="2">
    <location>
        <begin position="251"/>
        <end position="272"/>
    </location>
</feature>
<accession>A0A9P9BVQ8</accession>
<sequence length="710" mass="74145">MRYFTASYLSLASSGVQAALLHNWATAGTPSWIPTETGTANIADGTTGWSPKPTKAPGFVSEQDQVVERLRRQALTDTTPWVNDHTCGWVAQTPSRAIVCGTDFTCATNSDDLVACVSGTFSPFFRVCMDLSAVQQGQCDDVGPGTGCCNDRASPACATWIWTGKPARSQYGCAARSTIYSVMDIPQFVLDSLTRSTSSSTKSSTIVSSKPTNTVEPSTVQTSAAPTGSITTGDNLTAGTQTSTTTNLAPIIGGAVGGLAGLILLLLLLCCCMRRRRNKKSSSVTKSNTKNNTTVNYYTSEENQFNTRSNTFHGAKESLDAAAAVREKPVGGDGGTGGGVSAIFCCAGRSGKKEKKVAKKSSSRNNSANTQPQHGVEEHHHHHHYHLDPHSNPSAAMSTVTTARNSDAGSGHGVAGIGMQGRSLSFEATQPYKAVGPPPPGHSPYSLAAMPQPVQMPAMPAMPDHFRHSPLGIMSNYPVPARPELDSGPPAVSVQPPMQVIYHHHQHPHQLQPGQYQPPVESIYGSIHGPIVHSSDGSIIAQAPAPAQVPSAAVAGPSYPQPPFTSSGAAAVAVPQPVTAMHTGVTAVASHLTGITSSSSSSSIASPHSRLVSPSPLSSTVSTVPSVHQQHYHQQTLGGGVGGDAVYHPLQAPPPSQQSARTSVAGLPFVGGAQSVQDSRPLPQQLGQVQQQQQQHCSCCEANSHHTTGN</sequence>
<dbReference type="RefSeq" id="XP_046014414.1">
    <property type="nucleotide sequence ID" value="XM_046147879.1"/>
</dbReference>
<comment type="caution">
    <text evidence="4">The sequence shown here is derived from an EMBL/GenBank/DDBJ whole genome shotgun (WGS) entry which is preliminary data.</text>
</comment>
<feature type="compositionally biased region" description="Low complexity" evidence="1">
    <location>
        <begin position="281"/>
        <end position="300"/>
    </location>
</feature>
<feature type="region of interest" description="Disordered" evidence="1">
    <location>
        <begin position="281"/>
        <end position="302"/>
    </location>
</feature>
<evidence type="ECO:0000313" key="4">
    <source>
        <dbReference type="EMBL" id="KAH7033582.1"/>
    </source>
</evidence>
<dbReference type="OrthoDB" id="5347452at2759"/>
<dbReference type="EMBL" id="JAGTJQ010000004">
    <property type="protein sequence ID" value="KAH7033582.1"/>
    <property type="molecule type" value="Genomic_DNA"/>
</dbReference>
<keyword evidence="2" id="KW-0812">Transmembrane</keyword>
<dbReference type="GeneID" id="70177425"/>
<keyword evidence="5" id="KW-1185">Reference proteome</keyword>
<dbReference type="Proteomes" id="UP000756346">
    <property type="component" value="Unassembled WGS sequence"/>
</dbReference>
<feature type="region of interest" description="Disordered" evidence="1">
    <location>
        <begin position="596"/>
        <end position="662"/>
    </location>
</feature>
<keyword evidence="2" id="KW-0472">Membrane</keyword>
<proteinExistence type="predicted"/>
<feature type="chain" id="PRO_5040187925" evidence="3">
    <location>
        <begin position="19"/>
        <end position="710"/>
    </location>
</feature>